<dbReference type="OrthoDB" id="337870at2759"/>
<organism evidence="2">
    <name type="scientific">Rhodotorula toruloides</name>
    <name type="common">Yeast</name>
    <name type="synonym">Rhodosporidium toruloides</name>
    <dbReference type="NCBI Taxonomy" id="5286"/>
    <lineage>
        <taxon>Eukaryota</taxon>
        <taxon>Fungi</taxon>
        <taxon>Dikarya</taxon>
        <taxon>Basidiomycota</taxon>
        <taxon>Pucciniomycotina</taxon>
        <taxon>Microbotryomycetes</taxon>
        <taxon>Sporidiobolales</taxon>
        <taxon>Sporidiobolaceae</taxon>
        <taxon>Rhodotorula</taxon>
    </lineage>
</organism>
<evidence type="ECO:0000256" key="1">
    <source>
        <dbReference type="SAM" id="MobiDB-lite"/>
    </source>
</evidence>
<dbReference type="EMBL" id="LK052941">
    <property type="protein sequence ID" value="CDR41650.1"/>
    <property type="molecule type" value="Genomic_DNA"/>
</dbReference>
<dbReference type="AlphaFoldDB" id="A0A061AWR5"/>
<dbReference type="InterPro" id="IPR014729">
    <property type="entry name" value="Rossmann-like_a/b/a_fold"/>
</dbReference>
<gene>
    <name evidence="2" type="ORF">RHTO0S_06e03862g</name>
</gene>
<protein>
    <submittedName>
        <fullName evidence="2">RHTO0S06e03862g1_1</fullName>
    </submittedName>
</protein>
<proteinExistence type="predicted"/>
<evidence type="ECO:0000313" key="2">
    <source>
        <dbReference type="EMBL" id="CDR41650.1"/>
    </source>
</evidence>
<sequence>MLSRNALRLLRCSCTRSRATARSSSASARRANVIRELEERGMLAELTSRAARTHVESPTTVYLGVDPSARSSGTLSNAASSFELRTTSADLRTSCGDLVHPLEESICPFRRESDKRAKCGNSRRWALNNDATSDESEASYSGSVQPTTGTKVEQRED</sequence>
<accession>A0A061AWR5</accession>
<feature type="compositionally biased region" description="Polar residues" evidence="1">
    <location>
        <begin position="138"/>
        <end position="151"/>
    </location>
</feature>
<reference evidence="2" key="1">
    <citation type="journal article" date="2014" name="Genome Announc.">
        <title>Draft genome sequence of Rhodosporidium toruloides CECT1137, an oleaginous yeast of biotechnological interest.</title>
        <authorList>
            <person name="Morin N."/>
            <person name="Calcas X."/>
            <person name="Devillers H."/>
            <person name="Durrens P."/>
            <person name="Sherman D.J."/>
            <person name="Nicaud J.-M."/>
            <person name="Neuveglise C."/>
        </authorList>
    </citation>
    <scope>NUCLEOTIDE SEQUENCE</scope>
    <source>
        <strain evidence="2">CECT1137</strain>
    </source>
</reference>
<name>A0A061AWR5_RHOTO</name>
<feature type="region of interest" description="Disordered" evidence="1">
    <location>
        <begin position="113"/>
        <end position="157"/>
    </location>
</feature>
<dbReference type="Gene3D" id="3.40.50.620">
    <property type="entry name" value="HUPs"/>
    <property type="match status" value="1"/>
</dbReference>